<protein>
    <submittedName>
        <fullName evidence="1">Uncharacterized protein</fullName>
    </submittedName>
</protein>
<keyword evidence="2" id="KW-1185">Reference proteome</keyword>
<organism evidence="1 2">
    <name type="scientific">Cryptotermes secundus</name>
    <dbReference type="NCBI Taxonomy" id="105785"/>
    <lineage>
        <taxon>Eukaryota</taxon>
        <taxon>Metazoa</taxon>
        <taxon>Ecdysozoa</taxon>
        <taxon>Arthropoda</taxon>
        <taxon>Hexapoda</taxon>
        <taxon>Insecta</taxon>
        <taxon>Pterygota</taxon>
        <taxon>Neoptera</taxon>
        <taxon>Polyneoptera</taxon>
        <taxon>Dictyoptera</taxon>
        <taxon>Blattodea</taxon>
        <taxon>Blattoidea</taxon>
        <taxon>Termitoidae</taxon>
        <taxon>Kalotermitidae</taxon>
        <taxon>Cryptotermitinae</taxon>
        <taxon>Cryptotermes</taxon>
    </lineage>
</organism>
<dbReference type="AlphaFoldDB" id="A0A2J7QZ17"/>
<comment type="caution">
    <text evidence="1">The sequence shown here is derived from an EMBL/GenBank/DDBJ whole genome shotgun (WGS) entry which is preliminary data.</text>
</comment>
<gene>
    <name evidence="1" type="ORF">B7P43_G08602</name>
</gene>
<reference evidence="1 2" key="1">
    <citation type="submission" date="2017-12" db="EMBL/GenBank/DDBJ databases">
        <title>Hemimetabolous genomes reveal molecular basis of termite eusociality.</title>
        <authorList>
            <person name="Harrison M.C."/>
            <person name="Jongepier E."/>
            <person name="Robertson H.M."/>
            <person name="Arning N."/>
            <person name="Bitard-Feildel T."/>
            <person name="Chao H."/>
            <person name="Childers C.P."/>
            <person name="Dinh H."/>
            <person name="Doddapaneni H."/>
            <person name="Dugan S."/>
            <person name="Gowin J."/>
            <person name="Greiner C."/>
            <person name="Han Y."/>
            <person name="Hu H."/>
            <person name="Hughes D.S.T."/>
            <person name="Huylmans A.-K."/>
            <person name="Kemena C."/>
            <person name="Kremer L.P.M."/>
            <person name="Lee S.L."/>
            <person name="Lopez-Ezquerra A."/>
            <person name="Mallet L."/>
            <person name="Monroy-Kuhn J.M."/>
            <person name="Moser A."/>
            <person name="Murali S.C."/>
            <person name="Muzny D.M."/>
            <person name="Otani S."/>
            <person name="Piulachs M.-D."/>
            <person name="Poelchau M."/>
            <person name="Qu J."/>
            <person name="Schaub F."/>
            <person name="Wada-Katsumata A."/>
            <person name="Worley K.C."/>
            <person name="Xie Q."/>
            <person name="Ylla G."/>
            <person name="Poulsen M."/>
            <person name="Gibbs R.A."/>
            <person name="Schal C."/>
            <person name="Richards S."/>
            <person name="Belles X."/>
            <person name="Korb J."/>
            <person name="Bornberg-Bauer E."/>
        </authorList>
    </citation>
    <scope>NUCLEOTIDE SEQUENCE [LARGE SCALE GENOMIC DNA]</scope>
    <source>
        <tissue evidence="1">Whole body</tissue>
    </source>
</reference>
<dbReference type="InParanoid" id="A0A2J7QZ17"/>
<dbReference type="EMBL" id="NEVH01009080">
    <property type="protein sequence ID" value="PNF33824.1"/>
    <property type="molecule type" value="Genomic_DNA"/>
</dbReference>
<sequence length="63" mass="7159">MRVPPFPQQNHSEIFYYNPENKYASIAVVFGIAERSMSSEITEVNGIILSSKILFKAVLEILQ</sequence>
<evidence type="ECO:0000313" key="2">
    <source>
        <dbReference type="Proteomes" id="UP000235965"/>
    </source>
</evidence>
<name>A0A2J7QZ17_9NEOP</name>
<proteinExistence type="predicted"/>
<dbReference type="Proteomes" id="UP000235965">
    <property type="component" value="Unassembled WGS sequence"/>
</dbReference>
<evidence type="ECO:0000313" key="1">
    <source>
        <dbReference type="EMBL" id="PNF33824.1"/>
    </source>
</evidence>
<accession>A0A2J7QZ17</accession>